<evidence type="ECO:0000313" key="8">
    <source>
        <dbReference type="EMBL" id="RVU41152.1"/>
    </source>
</evidence>
<evidence type="ECO:0000259" key="7">
    <source>
        <dbReference type="Pfam" id="PF01321"/>
    </source>
</evidence>
<accession>A0A437R345</accession>
<gene>
    <name evidence="8" type="ORF">EOE67_02820</name>
</gene>
<dbReference type="GO" id="GO:0008237">
    <property type="term" value="F:metallopeptidase activity"/>
    <property type="evidence" value="ECO:0007669"/>
    <property type="project" value="UniProtKB-KW"/>
</dbReference>
<dbReference type="InterPro" id="IPR036005">
    <property type="entry name" value="Creatinase/aminopeptidase-like"/>
</dbReference>
<evidence type="ECO:0000256" key="5">
    <source>
        <dbReference type="RuleBase" id="RU000590"/>
    </source>
</evidence>
<dbReference type="InterPro" id="IPR001131">
    <property type="entry name" value="Peptidase_M24B_aminopep-P_CS"/>
</dbReference>
<sequence length="406" mass="44018">MTVGVGGTPKEAALASLQNMTAGATPIGRDEYQARIKKACALMQKQQLAAVYLNAGTNLKYFTGTVWYSSERLVGAILTASGELHYIAPVFELGTLREYWVIEGQLHGWQEDESPYQLVANLLNQLGIAADAAVGLDESTAFFIADGLRQAAPAQRWTSAKAVTAGCRQQKSPAELALMQQAMDMTLAVHRATASMLYEGISTTEVEAFIAAAHRKVGASGSYFVIVLFGPATAFPHGVKEPQILKNGDTVLIDTGCKLHDYISDITRTYVFGEPSARQREIWQLEKAAQAAAFAKAQLGVACGEVDTAARAVLAAGGLSKDYDLPGLPHRTGHGIGLDIHEWPYLVRGNTQPLLPGMCFSNEPMICLEGEFGVRLEDHFYMTEQGPRWFTEPAYSVDDPFGLNRI</sequence>
<dbReference type="GO" id="GO:0046872">
    <property type="term" value="F:metal ion binding"/>
    <property type="evidence" value="ECO:0007669"/>
    <property type="project" value="UniProtKB-KW"/>
</dbReference>
<comment type="similarity">
    <text evidence="5">Belongs to the peptidase M24B family.</text>
</comment>
<keyword evidence="2 5" id="KW-0479">Metal-binding</keyword>
<keyword evidence="8" id="KW-0031">Aminopeptidase</keyword>
<dbReference type="Pfam" id="PF01321">
    <property type="entry name" value="Creatinase_N"/>
    <property type="match status" value="1"/>
</dbReference>
<dbReference type="Gene3D" id="3.90.230.10">
    <property type="entry name" value="Creatinase/methionine aminopeptidase superfamily"/>
    <property type="match status" value="1"/>
</dbReference>
<evidence type="ECO:0000256" key="3">
    <source>
        <dbReference type="ARBA" id="ARBA00022801"/>
    </source>
</evidence>
<keyword evidence="4" id="KW-0482">Metalloprotease</keyword>
<comment type="caution">
    <text evidence="8">The sequence shown here is derived from an EMBL/GenBank/DDBJ whole genome shotgun (WGS) entry which is preliminary data.</text>
</comment>
<dbReference type="InterPro" id="IPR029149">
    <property type="entry name" value="Creatin/AminoP/Spt16_N"/>
</dbReference>
<dbReference type="Proteomes" id="UP000283077">
    <property type="component" value="Unassembled WGS sequence"/>
</dbReference>
<evidence type="ECO:0000256" key="2">
    <source>
        <dbReference type="ARBA" id="ARBA00022723"/>
    </source>
</evidence>
<evidence type="ECO:0000256" key="4">
    <source>
        <dbReference type="ARBA" id="ARBA00023049"/>
    </source>
</evidence>
<reference evidence="8 9" key="1">
    <citation type="submission" date="2019-01" db="EMBL/GenBank/DDBJ databases">
        <authorList>
            <person name="Chen W.-M."/>
        </authorList>
    </citation>
    <scope>NUCLEOTIDE SEQUENCE [LARGE SCALE GENOMIC DNA]</scope>
    <source>
        <strain evidence="8 9">KYPC3</strain>
    </source>
</reference>
<dbReference type="PANTHER" id="PTHR46112:SF3">
    <property type="entry name" value="AMINOPEPTIDASE YPDF"/>
    <property type="match status" value="1"/>
</dbReference>
<feature type="domain" description="Peptidase M24" evidence="6">
    <location>
        <begin position="178"/>
        <end position="384"/>
    </location>
</feature>
<evidence type="ECO:0000259" key="6">
    <source>
        <dbReference type="Pfam" id="PF00557"/>
    </source>
</evidence>
<proteinExistence type="inferred from homology"/>
<organism evidence="8 9">
    <name type="scientific">Rheinheimera riviphila</name>
    <dbReference type="NCBI Taxonomy" id="1834037"/>
    <lineage>
        <taxon>Bacteria</taxon>
        <taxon>Pseudomonadati</taxon>
        <taxon>Pseudomonadota</taxon>
        <taxon>Gammaproteobacteria</taxon>
        <taxon>Chromatiales</taxon>
        <taxon>Chromatiaceae</taxon>
        <taxon>Rheinheimera</taxon>
    </lineage>
</organism>
<dbReference type="GO" id="GO:0004177">
    <property type="term" value="F:aminopeptidase activity"/>
    <property type="evidence" value="ECO:0007669"/>
    <property type="project" value="UniProtKB-KW"/>
</dbReference>
<dbReference type="AlphaFoldDB" id="A0A437R345"/>
<dbReference type="InterPro" id="IPR000587">
    <property type="entry name" value="Creatinase_N"/>
</dbReference>
<dbReference type="Pfam" id="PF00557">
    <property type="entry name" value="Peptidase_M24"/>
    <property type="match status" value="1"/>
</dbReference>
<dbReference type="PANTHER" id="PTHR46112">
    <property type="entry name" value="AMINOPEPTIDASE"/>
    <property type="match status" value="1"/>
</dbReference>
<dbReference type="GO" id="GO:0006508">
    <property type="term" value="P:proteolysis"/>
    <property type="evidence" value="ECO:0007669"/>
    <property type="project" value="UniProtKB-KW"/>
</dbReference>
<dbReference type="PROSITE" id="PS00491">
    <property type="entry name" value="PROLINE_PEPTIDASE"/>
    <property type="match status" value="1"/>
</dbReference>
<keyword evidence="9" id="KW-1185">Reference proteome</keyword>
<dbReference type="SUPFAM" id="SSF53092">
    <property type="entry name" value="Creatinase/prolidase N-terminal domain"/>
    <property type="match status" value="1"/>
</dbReference>
<protein>
    <submittedName>
        <fullName evidence="8">Aminopeptidase P family protein</fullName>
    </submittedName>
</protein>
<dbReference type="SUPFAM" id="SSF55920">
    <property type="entry name" value="Creatinase/aminopeptidase"/>
    <property type="match status" value="1"/>
</dbReference>
<dbReference type="RefSeq" id="WP_127697537.1">
    <property type="nucleotide sequence ID" value="NZ_SACS01000002.1"/>
</dbReference>
<name>A0A437R345_9GAMM</name>
<dbReference type="Gene3D" id="3.40.350.10">
    <property type="entry name" value="Creatinase/prolidase N-terminal domain"/>
    <property type="match status" value="1"/>
</dbReference>
<dbReference type="InterPro" id="IPR050659">
    <property type="entry name" value="Peptidase_M24B"/>
</dbReference>
<feature type="domain" description="Creatinase N-terminal" evidence="7">
    <location>
        <begin position="35"/>
        <end position="169"/>
    </location>
</feature>
<dbReference type="EMBL" id="SACS01000002">
    <property type="protein sequence ID" value="RVU41152.1"/>
    <property type="molecule type" value="Genomic_DNA"/>
</dbReference>
<keyword evidence="3" id="KW-0378">Hydrolase</keyword>
<evidence type="ECO:0000256" key="1">
    <source>
        <dbReference type="ARBA" id="ARBA00022670"/>
    </source>
</evidence>
<evidence type="ECO:0000313" key="9">
    <source>
        <dbReference type="Proteomes" id="UP000283077"/>
    </source>
</evidence>
<keyword evidence="1" id="KW-0645">Protease</keyword>
<dbReference type="OrthoDB" id="9806388at2"/>
<dbReference type="InterPro" id="IPR000994">
    <property type="entry name" value="Pept_M24"/>
</dbReference>